<dbReference type="SUPFAM" id="SSF48371">
    <property type="entry name" value="ARM repeat"/>
    <property type="match status" value="1"/>
</dbReference>
<dbReference type="Gene3D" id="1.10.1000.11">
    <property type="entry name" value="Arf Nucleotide-binding Site Opener,domain 2"/>
    <property type="match status" value="1"/>
</dbReference>
<feature type="compositionally biased region" description="Polar residues" evidence="3">
    <location>
        <begin position="526"/>
        <end position="535"/>
    </location>
</feature>
<feature type="region of interest" description="Disordered" evidence="3">
    <location>
        <begin position="472"/>
        <end position="496"/>
    </location>
</feature>
<dbReference type="Pfam" id="PF20252">
    <property type="entry name" value="BIG2_C"/>
    <property type="match status" value="1"/>
</dbReference>
<accession>A0A1R1YCE6</accession>
<dbReference type="OrthoDB" id="18431at2759"/>
<evidence type="ECO:0000256" key="1">
    <source>
        <dbReference type="ARBA" id="ARBA00004496"/>
    </source>
</evidence>
<comment type="caution">
    <text evidence="5">The sequence shown here is derived from an EMBL/GenBank/DDBJ whole genome shotgun (WGS) entry which is preliminary data.</text>
</comment>
<dbReference type="InterPro" id="IPR032691">
    <property type="entry name" value="Mon2/Sec7/BIG1-like_HUS"/>
</dbReference>
<dbReference type="Pfam" id="PF12783">
    <property type="entry name" value="Sec7-like_HUS"/>
    <property type="match status" value="1"/>
</dbReference>
<feature type="region of interest" description="Disordered" evidence="3">
    <location>
        <begin position="1428"/>
        <end position="1448"/>
    </location>
</feature>
<feature type="region of interest" description="Disordered" evidence="3">
    <location>
        <begin position="839"/>
        <end position="888"/>
    </location>
</feature>
<reference evidence="6" key="1">
    <citation type="submission" date="2017-01" db="EMBL/GenBank/DDBJ databases">
        <authorList>
            <person name="Wang Y."/>
            <person name="White M."/>
            <person name="Kvist S."/>
            <person name="Moncalvo J.-M."/>
        </authorList>
    </citation>
    <scope>NUCLEOTIDE SEQUENCE [LARGE SCALE GENOMIC DNA]</scope>
    <source>
        <strain evidence="6">ID-206-W2</strain>
    </source>
</reference>
<feature type="region of interest" description="Disordered" evidence="3">
    <location>
        <begin position="1337"/>
        <end position="1363"/>
    </location>
</feature>
<evidence type="ECO:0000259" key="4">
    <source>
        <dbReference type="PROSITE" id="PS50190"/>
    </source>
</evidence>
<feature type="region of interest" description="Disordered" evidence="3">
    <location>
        <begin position="1"/>
        <end position="22"/>
    </location>
</feature>
<dbReference type="FunFam" id="1.10.1000.11:FF:000003">
    <property type="entry name" value="Brefeldin A-inhibited guanine nucleotide-exchange protein 1"/>
    <property type="match status" value="1"/>
</dbReference>
<dbReference type="GO" id="GO:0032012">
    <property type="term" value="P:regulation of ARF protein signal transduction"/>
    <property type="evidence" value="ECO:0007669"/>
    <property type="project" value="InterPro"/>
</dbReference>
<dbReference type="InterPro" id="IPR000904">
    <property type="entry name" value="Sec7_dom"/>
</dbReference>
<protein>
    <submittedName>
        <fullName evidence="5">Protein transport protein sec71</fullName>
    </submittedName>
</protein>
<feature type="region of interest" description="Disordered" evidence="3">
    <location>
        <begin position="2254"/>
        <end position="2323"/>
    </location>
</feature>
<dbReference type="GO" id="GO:0005085">
    <property type="term" value="F:guanyl-nucleotide exchange factor activity"/>
    <property type="evidence" value="ECO:0007669"/>
    <property type="project" value="InterPro"/>
</dbReference>
<feature type="region of interest" description="Disordered" evidence="3">
    <location>
        <begin position="1140"/>
        <end position="1160"/>
    </location>
</feature>
<dbReference type="InterPro" id="IPR035999">
    <property type="entry name" value="Sec7_dom_sf"/>
</dbReference>
<feature type="compositionally biased region" description="Basic and acidic residues" evidence="3">
    <location>
        <begin position="472"/>
        <end position="485"/>
    </location>
</feature>
<dbReference type="PROSITE" id="PS50190">
    <property type="entry name" value="SEC7"/>
    <property type="match status" value="1"/>
</dbReference>
<comment type="subcellular location">
    <subcellularLocation>
        <location evidence="1">Cytoplasm</location>
    </subcellularLocation>
</comment>
<dbReference type="InterPro" id="IPR046455">
    <property type="entry name" value="Sec7/BIG1-like_C"/>
</dbReference>
<dbReference type="SMART" id="SM00222">
    <property type="entry name" value="Sec7"/>
    <property type="match status" value="1"/>
</dbReference>
<proteinExistence type="predicted"/>
<feature type="region of interest" description="Disordered" evidence="3">
    <location>
        <begin position="719"/>
        <end position="746"/>
    </location>
</feature>
<keyword evidence="6" id="KW-1185">Reference proteome</keyword>
<dbReference type="PANTHER" id="PTHR10663:SF375">
    <property type="entry name" value="LD29171P"/>
    <property type="match status" value="1"/>
</dbReference>
<dbReference type="PANTHER" id="PTHR10663">
    <property type="entry name" value="GUANYL-NUCLEOTIDE EXCHANGE FACTOR"/>
    <property type="match status" value="1"/>
</dbReference>
<feature type="compositionally biased region" description="Low complexity" evidence="3">
    <location>
        <begin position="843"/>
        <end position="861"/>
    </location>
</feature>
<name>A0A1R1YCE6_9FUNG</name>
<dbReference type="Gene3D" id="1.10.220.20">
    <property type="match status" value="1"/>
</dbReference>
<dbReference type="Pfam" id="PF09324">
    <property type="entry name" value="Sec7-like_HDS"/>
    <property type="match status" value="1"/>
</dbReference>
<feature type="region of interest" description="Disordered" evidence="3">
    <location>
        <begin position="2351"/>
        <end position="2377"/>
    </location>
</feature>
<feature type="compositionally biased region" description="Basic and acidic residues" evidence="3">
    <location>
        <begin position="1140"/>
        <end position="1153"/>
    </location>
</feature>
<dbReference type="InterPro" id="IPR016024">
    <property type="entry name" value="ARM-type_fold"/>
</dbReference>
<evidence type="ECO:0000313" key="5">
    <source>
        <dbReference type="EMBL" id="OMJ24550.1"/>
    </source>
</evidence>
<dbReference type="GO" id="GO:0005794">
    <property type="term" value="C:Golgi apparatus"/>
    <property type="evidence" value="ECO:0007669"/>
    <property type="project" value="UniProtKB-ARBA"/>
</dbReference>
<evidence type="ECO:0000256" key="2">
    <source>
        <dbReference type="ARBA" id="ARBA00022490"/>
    </source>
</evidence>
<evidence type="ECO:0000313" key="6">
    <source>
        <dbReference type="Proteomes" id="UP000187429"/>
    </source>
</evidence>
<feature type="region of interest" description="Disordered" evidence="3">
    <location>
        <begin position="524"/>
        <end position="545"/>
    </location>
</feature>
<evidence type="ECO:0000256" key="3">
    <source>
        <dbReference type="SAM" id="MobiDB-lite"/>
    </source>
</evidence>
<dbReference type="Pfam" id="PF01369">
    <property type="entry name" value="Sec7"/>
    <property type="match status" value="1"/>
</dbReference>
<dbReference type="SUPFAM" id="SSF48425">
    <property type="entry name" value="Sec7 domain"/>
    <property type="match status" value="1"/>
</dbReference>
<feature type="domain" description="SEC7" evidence="4">
    <location>
        <begin position="894"/>
        <end position="1087"/>
    </location>
</feature>
<feature type="compositionally biased region" description="Basic and acidic residues" evidence="3">
    <location>
        <begin position="536"/>
        <end position="545"/>
    </location>
</feature>
<feature type="compositionally biased region" description="Low complexity" evidence="3">
    <location>
        <begin position="2307"/>
        <end position="2323"/>
    </location>
</feature>
<dbReference type="InterPro" id="IPR023394">
    <property type="entry name" value="Sec7_C_sf"/>
</dbReference>
<feature type="compositionally biased region" description="Polar residues" evidence="3">
    <location>
        <begin position="2262"/>
        <end position="2271"/>
    </location>
</feature>
<dbReference type="CDD" id="cd00171">
    <property type="entry name" value="Sec7"/>
    <property type="match status" value="1"/>
</dbReference>
<feature type="region of interest" description="Disordered" evidence="3">
    <location>
        <begin position="1304"/>
        <end position="1323"/>
    </location>
</feature>
<dbReference type="Proteomes" id="UP000187429">
    <property type="component" value="Unassembled WGS sequence"/>
</dbReference>
<gene>
    <name evidence="5" type="ORF">AYI69_g4586</name>
</gene>
<dbReference type="InterPro" id="IPR015403">
    <property type="entry name" value="Mon2/Sec7/BIG1-like_HDS"/>
</dbReference>
<dbReference type="EMBL" id="LSSM01001808">
    <property type="protein sequence ID" value="OMJ24550.1"/>
    <property type="molecule type" value="Genomic_DNA"/>
</dbReference>
<organism evidence="5 6">
    <name type="scientific">Smittium culicis</name>
    <dbReference type="NCBI Taxonomy" id="133412"/>
    <lineage>
        <taxon>Eukaryota</taxon>
        <taxon>Fungi</taxon>
        <taxon>Fungi incertae sedis</taxon>
        <taxon>Zoopagomycota</taxon>
        <taxon>Kickxellomycotina</taxon>
        <taxon>Harpellomycetes</taxon>
        <taxon>Harpellales</taxon>
        <taxon>Legeriomycetaceae</taxon>
        <taxon>Smittium</taxon>
    </lineage>
</organism>
<keyword evidence="2" id="KW-0963">Cytoplasm</keyword>
<sequence>MDSVKISIEPIDSMSNSHTDSEVFESIDLDSDIPQDSTDKNISALENSEISAESTSIQPHSENTLPITSTDVEIDSSIDPKIQNLRVFPTTDATSADGDNYILSAVPISNDAKSDSLQQNNVEPTIHINGEPTSPQENSSSIQNQNKVAVLPSLVFVVASMKKLLSIKDGLKSDVKPLLSKGLEIIESKMADTISEDQRLIDWSEANKILDGLELICEPSNKSSEAVITGLDIIEKLVSFRCFKSIDSYYSSKYYDANKAYNADASTKPWINPVSALSDRLIKIICQGFTGSSTPDNIQLQIVKAILAVVLSIDLRIHQDALLRSVRTVVNIYLLGYNNQNETISQAALSQMIHTTCKRAKKYSNFLTKVNFESDYEKSDQNSQSTFSQNIDSSDTFINDVFANDVYSRDVFLVFWALSKLSMRKSSSDYSAELKKISERSITVSLSLMSLMLSNYQDVFTNSYLFLNNNDSRSKSEPLSDKSKPDTTPSFLGDNSPAPIKAEDFGLDLSKNPGNTIDLKSAMSRALQQTPNSNKSSDELKSSDSGLKETNYHIPLIVVIKQYLSLSLSRSLVSTSPMVLGLSLEIFEQVLVHFRNYLKQEIEVLMKEIIFPILAMKHSGSVFQRILIIRMLGKAFKTPNLVVELYLNYDCDSHSQIEIFQKIVEQLCRTSGIKVDVPPSHGGPGMWGEWSNLSTLNQEQIEDNMWSVAQKVTSIFRSSHLSKKDSTPTSNSEAPHADTDSSMPDIKAPQIEKSISAQSKISENDRKNSSFSLLDFSNDFFDHNTEFNPITLQNSQKDEYTLRQLSLNALIYLLQSMVVWSGKDPENQPFAEQTLNETEFDSQDSPLPSSLSSLNTFSLENSPKDKMVKSTSSGGSRQVGLPTIQSQDDTDLKQLKENRLRKEKYARDIELFNFKANKGIESLISHGFISSDDPEVVSTFIHQASKKGLLNKVSIGEYLGQGDTYHVEVMHRFVDGLRFVGMTFTEALRHFLQAFRLPGESQKIDRFMLKFAERYIIDNKKNIEYSNADVYYTLAYSTIMLNTDQHSLQVRNKMTKEDFVNNNRGINNGQDIKREILEGIFDDIANNEIKLKDDPLDTSTIDVLNSAKGDNGKNKFFGQFRRNEQNGKLIQSIHEHSVKMSSKSEQKIREMSRRRGSKSTSKNMWLLEQAQYTRATRSEHISTMFAAIWAPVLAALSSPLQTSRDPRAIVACLIGLQAGIALSCRFKLQLERAAFVTSLSKFTISGSLNELGYKQIEATRALLEIPLLANDIGDGFEEDWVTVLQCISLLDRLQLLSDPSPSPSLSMTSNLMHNNENNKSDKFIKDSETKSINSFTTVERPSPKASINPKRNDIHSSRSSTKSKNLRSRLAKLDSYFQILAISSDKIFSGSIFLSGKGISDFVKALATVAIDEITFNSGTGVYNSTLSQNSDSAFSKSHRRKSLSQTDTLKNVTTTPFANTITFDDELNLPIALPNHNEQESSNKDLSYETGADSNNFAQRRKSSTNSLKNHLSVKPRTDSVVLSPLDHALLRHTGSIPSSDTAPRLYMLTRIVEIAYYNMDRIKFEWSHIWTILGDLFDRAGSHPDARVAAFALDSLRQLSVRFLELDELPHFQFQKQFLRPFVTVLEHQCSLCVVANGQTISAGDGFVKDLVIRCVLQLVEARFAQLKSGWRSVLMVSQIAALDLSDNVADLGFELAKLSAAKIFSNLDLESQTNDSIGYEQFCELIDCLMEFSLHSNRPYFSLSSIEIMESSLSLVNFSEDSDNKIPNQVLTKILESLNQIVLHVADLEVRSFALEKLFSIFKKSITANNEHLMNFFFNQIAFSLFKDLNLDNHIFVRPNNSEGIEMWISTTLIKALRLIIDLFVFSFTKSIPVDNYISTLFDILKKCTIHPNETLSRIGAASLQDFIEKSYKFLPESTKSVAISLISDTLKFSQSNLLFELGSKVLPANANDIIERKLDSYMQEWYFSITSMCILHLQLINSIGDLFITSQLSNKLSNPENYSFDNLSIIDLQTDSASRDENVSDESDNIYSGLCVCENYPSLNTINHFSVSSLLSLCDSLNESRKFANKFNSNLAVRRRLVDRGIMPQLPSLLKQETYASLILILILQKLFFIESTCPSNASTSSSLANGKNLNGVKNSSENNIHKKGYNEDIENRLIEIFRIVLVSYNFSNVYFSKSGEILNFHTTIPWPRSSFQESQFFSLKPATENKNKNSIESKLKGLNLNSAPIINDDKPTDSISQAGIDEFKKNSDHKYSSSEQNNSGDNSKADEEMPVVPSAKDQTMIFEGKDTDPSMVDTTKVSPDNSNKTSNKNSATDSSVANSLLIHQTPHQSFRNFDVLSSYNDQKNNKISSHEGDNLSHRSTSNDVGNDGDNDSNFLTAISDSHRLSWRNCILVMTMFLGKLGKKKDPRFKTFIGKIYTELIKSLSTASNSGDDIVLSHVQFLLICTSEFYGISDTPTSFI</sequence>